<dbReference type="InterPro" id="IPR036249">
    <property type="entry name" value="Thioredoxin-like_sf"/>
</dbReference>
<comment type="caution">
    <text evidence="4">The sequence shown here is derived from an EMBL/GenBank/DDBJ whole genome shotgun (WGS) entry which is preliminary data.</text>
</comment>
<dbReference type="RefSeq" id="WP_386671937.1">
    <property type="nucleotide sequence ID" value="NZ_JBHLTG010000005.1"/>
</dbReference>
<feature type="domain" description="Thioredoxin" evidence="3">
    <location>
        <begin position="1"/>
        <end position="94"/>
    </location>
</feature>
<protein>
    <submittedName>
        <fullName evidence="4">Thioredoxin family protein</fullName>
    </submittedName>
</protein>
<dbReference type="PANTHER" id="PTHR10438:SF468">
    <property type="entry name" value="THIOREDOXIN-1-RELATED"/>
    <property type="match status" value="1"/>
</dbReference>
<organism evidence="4 5">
    <name type="scientific">Lysobacter korlensis</name>
    <dbReference type="NCBI Taxonomy" id="553636"/>
    <lineage>
        <taxon>Bacteria</taxon>
        <taxon>Pseudomonadati</taxon>
        <taxon>Pseudomonadota</taxon>
        <taxon>Gammaproteobacteria</taxon>
        <taxon>Lysobacterales</taxon>
        <taxon>Lysobacteraceae</taxon>
        <taxon>Lysobacter</taxon>
    </lineage>
</organism>
<sequence>MTNDNTSQFTLVEFGAAWCGPCRAFEPVMHELATRHPDISIKKIDVDQEPDLAAEHGIMSMPTTLVYRGDQLVDRIVGARPLPMMEAALERHRESAA</sequence>
<comment type="similarity">
    <text evidence="2">Belongs to the thioredoxin family. Plant H-type subfamily.</text>
</comment>
<accession>A0ABV6RTK7</accession>
<evidence type="ECO:0000313" key="4">
    <source>
        <dbReference type="EMBL" id="MFC0680312.1"/>
    </source>
</evidence>
<dbReference type="EMBL" id="JBHLTG010000005">
    <property type="protein sequence ID" value="MFC0680312.1"/>
    <property type="molecule type" value="Genomic_DNA"/>
</dbReference>
<evidence type="ECO:0000256" key="2">
    <source>
        <dbReference type="ARBA" id="ARBA00038353"/>
    </source>
</evidence>
<evidence type="ECO:0000313" key="5">
    <source>
        <dbReference type="Proteomes" id="UP001589896"/>
    </source>
</evidence>
<dbReference type="PRINTS" id="PR00421">
    <property type="entry name" value="THIOREDOXIN"/>
</dbReference>
<reference evidence="4 5" key="1">
    <citation type="submission" date="2024-09" db="EMBL/GenBank/DDBJ databases">
        <authorList>
            <person name="Sun Q."/>
            <person name="Mori K."/>
        </authorList>
    </citation>
    <scope>NUCLEOTIDE SEQUENCE [LARGE SCALE GENOMIC DNA]</scope>
    <source>
        <strain evidence="4 5">KCTC 23076</strain>
    </source>
</reference>
<dbReference type="Pfam" id="PF00085">
    <property type="entry name" value="Thioredoxin"/>
    <property type="match status" value="1"/>
</dbReference>
<dbReference type="Gene3D" id="3.40.30.10">
    <property type="entry name" value="Glutaredoxin"/>
    <property type="match status" value="1"/>
</dbReference>
<dbReference type="Proteomes" id="UP001589896">
    <property type="component" value="Unassembled WGS sequence"/>
</dbReference>
<evidence type="ECO:0000256" key="1">
    <source>
        <dbReference type="ARBA" id="ARBA00023157"/>
    </source>
</evidence>
<dbReference type="InterPro" id="IPR005746">
    <property type="entry name" value="Thioredoxin"/>
</dbReference>
<dbReference type="InterPro" id="IPR050620">
    <property type="entry name" value="Thioredoxin_H-type-like"/>
</dbReference>
<dbReference type="PROSITE" id="PS51352">
    <property type="entry name" value="THIOREDOXIN_2"/>
    <property type="match status" value="1"/>
</dbReference>
<dbReference type="CDD" id="cd02947">
    <property type="entry name" value="TRX_family"/>
    <property type="match status" value="1"/>
</dbReference>
<dbReference type="PANTHER" id="PTHR10438">
    <property type="entry name" value="THIOREDOXIN"/>
    <property type="match status" value="1"/>
</dbReference>
<keyword evidence="5" id="KW-1185">Reference proteome</keyword>
<dbReference type="PIRSF" id="PIRSF000077">
    <property type="entry name" value="Thioredoxin"/>
    <property type="match status" value="1"/>
</dbReference>
<evidence type="ECO:0000259" key="3">
    <source>
        <dbReference type="PROSITE" id="PS51352"/>
    </source>
</evidence>
<gene>
    <name evidence="4" type="ORF">ACFFGH_20955</name>
</gene>
<dbReference type="SUPFAM" id="SSF52833">
    <property type="entry name" value="Thioredoxin-like"/>
    <property type="match status" value="1"/>
</dbReference>
<name>A0ABV6RTK7_9GAMM</name>
<dbReference type="InterPro" id="IPR013766">
    <property type="entry name" value="Thioredoxin_domain"/>
</dbReference>
<keyword evidence="1" id="KW-1015">Disulfide bond</keyword>
<proteinExistence type="inferred from homology"/>